<dbReference type="PROSITE" id="PS51186">
    <property type="entry name" value="GNAT"/>
    <property type="match status" value="1"/>
</dbReference>
<proteinExistence type="predicted"/>
<accession>A0ABU4RML4</accession>
<reference evidence="2 3" key="1">
    <citation type="submission" date="2023-11" db="EMBL/GenBank/DDBJ databases">
        <authorList>
            <person name="Bao R."/>
        </authorList>
    </citation>
    <scope>NUCLEOTIDE SEQUENCE [LARGE SCALE GENOMIC DNA]</scope>
    <source>
        <strain evidence="2 3">PJ23</strain>
    </source>
</reference>
<dbReference type="Proteomes" id="UP001274321">
    <property type="component" value="Unassembled WGS sequence"/>
</dbReference>
<dbReference type="Gene3D" id="3.40.630.30">
    <property type="match status" value="1"/>
</dbReference>
<dbReference type="InterPro" id="IPR000182">
    <property type="entry name" value="GNAT_dom"/>
</dbReference>
<dbReference type="GO" id="GO:0016746">
    <property type="term" value="F:acyltransferase activity"/>
    <property type="evidence" value="ECO:0007669"/>
    <property type="project" value="UniProtKB-KW"/>
</dbReference>
<name>A0ABU4RML4_9HYPH</name>
<keyword evidence="2" id="KW-0808">Transferase</keyword>
<evidence type="ECO:0000313" key="2">
    <source>
        <dbReference type="EMBL" id="MDX6806063.1"/>
    </source>
</evidence>
<gene>
    <name evidence="2" type="ORF">SCD90_08300</name>
</gene>
<dbReference type="EMBL" id="JAXAFJ010000004">
    <property type="protein sequence ID" value="MDX6806063.1"/>
    <property type="molecule type" value="Genomic_DNA"/>
</dbReference>
<dbReference type="PANTHER" id="PTHR43072:SF8">
    <property type="entry name" value="ACYLTRANSFERASE FABY-RELATED"/>
    <property type="match status" value="1"/>
</dbReference>
<dbReference type="Pfam" id="PF13420">
    <property type="entry name" value="Acetyltransf_4"/>
    <property type="match status" value="1"/>
</dbReference>
<keyword evidence="3" id="KW-1185">Reference proteome</keyword>
<dbReference type="PANTHER" id="PTHR43072">
    <property type="entry name" value="N-ACETYLTRANSFERASE"/>
    <property type="match status" value="1"/>
</dbReference>
<dbReference type="RefSeq" id="WP_319844190.1">
    <property type="nucleotide sequence ID" value="NZ_JAXAFJ010000004.1"/>
</dbReference>
<evidence type="ECO:0000313" key="3">
    <source>
        <dbReference type="Proteomes" id="UP001274321"/>
    </source>
</evidence>
<sequence>MIRASSPADISHITRIYAEAVLHGTATFELVPPDDAEMARRRASLLESGFPFLVADLSGEIAGYAYAASFRSRPAYAFTVENSIYVARAWQGKGIGGALLNALIAACEMRGFRQMIAVIGDSANEGSVALHARAGFEMIGTARAVGRKHGQWLDTPMMQRSLGTGAHQPPEDEPTG</sequence>
<keyword evidence="2" id="KW-0012">Acyltransferase</keyword>
<protein>
    <submittedName>
        <fullName evidence="2">GNAT family N-acetyltransferase</fullName>
        <ecNumber evidence="2">2.3.1.-</ecNumber>
    </submittedName>
</protein>
<evidence type="ECO:0000259" key="1">
    <source>
        <dbReference type="PROSITE" id="PS51186"/>
    </source>
</evidence>
<dbReference type="EC" id="2.3.1.-" evidence="2"/>
<feature type="domain" description="N-acetyltransferase" evidence="1">
    <location>
        <begin position="1"/>
        <end position="163"/>
    </location>
</feature>
<dbReference type="CDD" id="cd04301">
    <property type="entry name" value="NAT_SF"/>
    <property type="match status" value="1"/>
</dbReference>
<dbReference type="InterPro" id="IPR016181">
    <property type="entry name" value="Acyl_CoA_acyltransferase"/>
</dbReference>
<organism evidence="2 3">
    <name type="scientific">Terrihabitans rhizophilus</name>
    <dbReference type="NCBI Taxonomy" id="3092662"/>
    <lineage>
        <taxon>Bacteria</taxon>
        <taxon>Pseudomonadati</taxon>
        <taxon>Pseudomonadota</taxon>
        <taxon>Alphaproteobacteria</taxon>
        <taxon>Hyphomicrobiales</taxon>
        <taxon>Terrihabitans</taxon>
    </lineage>
</organism>
<comment type="caution">
    <text evidence="2">The sequence shown here is derived from an EMBL/GenBank/DDBJ whole genome shotgun (WGS) entry which is preliminary data.</text>
</comment>
<dbReference type="SUPFAM" id="SSF55729">
    <property type="entry name" value="Acyl-CoA N-acyltransferases (Nat)"/>
    <property type="match status" value="1"/>
</dbReference>